<organism evidence="1 2">
    <name type="scientific">Violaceomyces palustris</name>
    <dbReference type="NCBI Taxonomy" id="1673888"/>
    <lineage>
        <taxon>Eukaryota</taxon>
        <taxon>Fungi</taxon>
        <taxon>Dikarya</taxon>
        <taxon>Basidiomycota</taxon>
        <taxon>Ustilaginomycotina</taxon>
        <taxon>Ustilaginomycetes</taxon>
        <taxon>Violaceomycetales</taxon>
        <taxon>Violaceomycetaceae</taxon>
        <taxon>Violaceomyces</taxon>
    </lineage>
</organism>
<evidence type="ECO:0000313" key="2">
    <source>
        <dbReference type="Proteomes" id="UP000245626"/>
    </source>
</evidence>
<protein>
    <submittedName>
        <fullName evidence="1">Uncharacterized protein</fullName>
    </submittedName>
</protein>
<dbReference type="EMBL" id="KZ820311">
    <property type="protein sequence ID" value="PWN47908.1"/>
    <property type="molecule type" value="Genomic_DNA"/>
</dbReference>
<evidence type="ECO:0000313" key="1">
    <source>
        <dbReference type="EMBL" id="PWN47908.1"/>
    </source>
</evidence>
<proteinExistence type="predicted"/>
<reference evidence="1 2" key="1">
    <citation type="journal article" date="2018" name="Mol. Biol. Evol.">
        <title>Broad Genomic Sampling Reveals a Smut Pathogenic Ancestry of the Fungal Clade Ustilaginomycotina.</title>
        <authorList>
            <person name="Kijpornyongpan T."/>
            <person name="Mondo S.J."/>
            <person name="Barry K."/>
            <person name="Sandor L."/>
            <person name="Lee J."/>
            <person name="Lipzen A."/>
            <person name="Pangilinan J."/>
            <person name="LaButti K."/>
            <person name="Hainaut M."/>
            <person name="Henrissat B."/>
            <person name="Grigoriev I.V."/>
            <person name="Spatafora J.W."/>
            <person name="Aime M.C."/>
        </authorList>
    </citation>
    <scope>NUCLEOTIDE SEQUENCE [LARGE SCALE GENOMIC DNA]</scope>
    <source>
        <strain evidence="1 2">SA 807</strain>
    </source>
</reference>
<keyword evidence="2" id="KW-1185">Reference proteome</keyword>
<gene>
    <name evidence="1" type="ORF">IE53DRAFT_389938</name>
</gene>
<name>A0ACD0NQ14_9BASI</name>
<sequence>MDRHELVTPPSFSPLSLRLASVREGNVIRSDTSFLPLLSCLPPSFLPFPERRPWTTPSPLVVRRRARFSIDGILIDSFIRSFVRSFVRVGIVAAQPISTSCLHSFRHLSSPRLALALSIECRNGGFSKSIWMKDRWEEPSFPTEGARGPSVGLDQEGKEPERS</sequence>
<dbReference type="Proteomes" id="UP000245626">
    <property type="component" value="Unassembled WGS sequence"/>
</dbReference>
<accession>A0ACD0NQ14</accession>